<dbReference type="EMBL" id="CP018171">
    <property type="protein sequence ID" value="APH74288.1"/>
    <property type="molecule type" value="Genomic_DNA"/>
</dbReference>
<name>A0A1L3SY23_9HYPH</name>
<dbReference type="Proteomes" id="UP000182840">
    <property type="component" value="Chromosome"/>
</dbReference>
<dbReference type="Pfam" id="PF06568">
    <property type="entry name" value="YjiS-like"/>
    <property type="match status" value="1"/>
</dbReference>
<protein>
    <recommendedName>
        <fullName evidence="1">YjiS-like domain-containing protein</fullName>
    </recommendedName>
</protein>
<evidence type="ECO:0000313" key="3">
    <source>
        <dbReference type="Proteomes" id="UP000182840"/>
    </source>
</evidence>
<proteinExistence type="predicted"/>
<reference evidence="3" key="1">
    <citation type="submission" date="2016-11" db="EMBL/GenBank/DDBJ databases">
        <title>Mesorhizobium oceanicum sp. nov., isolated from deep seawater in South China Sea.</title>
        <authorList>
            <person name="Fu G.-Y."/>
        </authorList>
    </citation>
    <scope>NUCLEOTIDE SEQUENCE [LARGE SCALE GENOMIC DNA]</scope>
    <source>
        <strain evidence="3">B7</strain>
    </source>
</reference>
<organism evidence="2 3">
    <name type="scientific">Aquibium oceanicum</name>
    <dbReference type="NCBI Taxonomy" id="1670800"/>
    <lineage>
        <taxon>Bacteria</taxon>
        <taxon>Pseudomonadati</taxon>
        <taxon>Pseudomonadota</taxon>
        <taxon>Alphaproteobacteria</taxon>
        <taxon>Hyphomicrobiales</taxon>
        <taxon>Phyllobacteriaceae</taxon>
        <taxon>Aquibium</taxon>
    </lineage>
</organism>
<keyword evidence="3" id="KW-1185">Reference proteome</keyword>
<dbReference type="KEGG" id="meso:BSQ44_25175"/>
<dbReference type="AlphaFoldDB" id="A0A1L3SY23"/>
<feature type="domain" description="YjiS-like" evidence="1">
    <location>
        <begin position="28"/>
        <end position="62"/>
    </location>
</feature>
<gene>
    <name evidence="2" type="ORF">BSQ44_25175</name>
</gene>
<dbReference type="InterPro" id="IPR009506">
    <property type="entry name" value="YjiS-like"/>
</dbReference>
<dbReference type="RefSeq" id="WP_072607743.1">
    <property type="nucleotide sequence ID" value="NZ_CP018171.1"/>
</dbReference>
<evidence type="ECO:0000313" key="2">
    <source>
        <dbReference type="EMBL" id="APH74288.1"/>
    </source>
</evidence>
<evidence type="ECO:0000259" key="1">
    <source>
        <dbReference type="Pfam" id="PF06568"/>
    </source>
</evidence>
<sequence length="96" mass="10860">MTALDHSTIERPAHVRPALGLRIVNGVAKFIRSWRNRREIYQLGEMSDAQLADIGLVRGDLHVAWNAPLGIDPTEHLGWIAQARRRADEALARRML</sequence>
<dbReference type="OrthoDB" id="7861975at2"/>
<accession>A0A1L3SY23</accession>